<dbReference type="SUPFAM" id="SSF47413">
    <property type="entry name" value="lambda repressor-like DNA-binding domains"/>
    <property type="match status" value="1"/>
</dbReference>
<proteinExistence type="predicted"/>
<evidence type="ECO:0000259" key="1">
    <source>
        <dbReference type="PROSITE" id="PS50943"/>
    </source>
</evidence>
<dbReference type="Pfam" id="PF01381">
    <property type="entry name" value="HTH_3"/>
    <property type="match status" value="1"/>
</dbReference>
<dbReference type="PROSITE" id="PS50943">
    <property type="entry name" value="HTH_CROC1"/>
    <property type="match status" value="1"/>
</dbReference>
<organism evidence="2 3">
    <name type="scientific">Herbiconiux moechotypicola</name>
    <dbReference type="NCBI Taxonomy" id="637393"/>
    <lineage>
        <taxon>Bacteria</taxon>
        <taxon>Bacillati</taxon>
        <taxon>Actinomycetota</taxon>
        <taxon>Actinomycetes</taxon>
        <taxon>Micrococcales</taxon>
        <taxon>Microbacteriaceae</taxon>
        <taxon>Herbiconiux</taxon>
    </lineage>
</organism>
<protein>
    <recommendedName>
        <fullName evidence="1">HTH cro/C1-type domain-containing protein</fullName>
    </recommendedName>
</protein>
<dbReference type="Proteomes" id="UP001500929">
    <property type="component" value="Unassembled WGS sequence"/>
</dbReference>
<accession>A0ABN3DDQ9</accession>
<evidence type="ECO:0000313" key="3">
    <source>
        <dbReference type="Proteomes" id="UP001500929"/>
    </source>
</evidence>
<dbReference type="EMBL" id="BAAAQY010000003">
    <property type="protein sequence ID" value="GAA2228431.1"/>
    <property type="molecule type" value="Genomic_DNA"/>
</dbReference>
<comment type="caution">
    <text evidence="2">The sequence shown here is derived from an EMBL/GenBank/DDBJ whole genome shotgun (WGS) entry which is preliminary data.</text>
</comment>
<dbReference type="InterPro" id="IPR010982">
    <property type="entry name" value="Lambda_DNA-bd_dom_sf"/>
</dbReference>
<reference evidence="2 3" key="1">
    <citation type="journal article" date="2019" name="Int. J. Syst. Evol. Microbiol.">
        <title>The Global Catalogue of Microorganisms (GCM) 10K type strain sequencing project: providing services to taxonomists for standard genome sequencing and annotation.</title>
        <authorList>
            <consortium name="The Broad Institute Genomics Platform"/>
            <consortium name="The Broad Institute Genome Sequencing Center for Infectious Disease"/>
            <person name="Wu L."/>
            <person name="Ma J."/>
        </authorList>
    </citation>
    <scope>NUCLEOTIDE SEQUENCE [LARGE SCALE GENOMIC DNA]</scope>
    <source>
        <strain evidence="2 3">JCM 16117</strain>
    </source>
</reference>
<evidence type="ECO:0000313" key="2">
    <source>
        <dbReference type="EMBL" id="GAA2228431.1"/>
    </source>
</evidence>
<dbReference type="SMART" id="SM00530">
    <property type="entry name" value="HTH_XRE"/>
    <property type="match status" value="1"/>
</dbReference>
<dbReference type="InterPro" id="IPR001387">
    <property type="entry name" value="Cro/C1-type_HTH"/>
</dbReference>
<name>A0ABN3DDQ9_9MICO</name>
<keyword evidence="3" id="KW-1185">Reference proteome</keyword>
<dbReference type="RefSeq" id="WP_259478612.1">
    <property type="nucleotide sequence ID" value="NZ_BAAAQY010000003.1"/>
</dbReference>
<feature type="domain" description="HTH cro/C1-type" evidence="1">
    <location>
        <begin position="9"/>
        <end position="63"/>
    </location>
</feature>
<dbReference type="CDD" id="cd00093">
    <property type="entry name" value="HTH_XRE"/>
    <property type="match status" value="1"/>
</dbReference>
<dbReference type="Gene3D" id="1.10.260.40">
    <property type="entry name" value="lambda repressor-like DNA-binding domains"/>
    <property type="match status" value="1"/>
</dbReference>
<gene>
    <name evidence="2" type="ORF">GCM10009851_11020</name>
</gene>
<sequence>MADELGDHLTAWRKLQGLTAEQLSERSGISRATLRKLEHGDAGSSLESFLRVALSLGILTDVVAAADPYETDLGRARADEALPQRVRR</sequence>